<evidence type="ECO:0000259" key="5">
    <source>
        <dbReference type="PROSITE" id="PS50932"/>
    </source>
</evidence>
<evidence type="ECO:0000313" key="6">
    <source>
        <dbReference type="EMBL" id="MBO1513479.1"/>
    </source>
</evidence>
<evidence type="ECO:0000256" key="3">
    <source>
        <dbReference type="ARBA" id="ARBA00023125"/>
    </source>
</evidence>
<dbReference type="SUPFAM" id="SSF47413">
    <property type="entry name" value="lambda repressor-like DNA-binding domains"/>
    <property type="match status" value="1"/>
</dbReference>
<proteinExistence type="predicted"/>
<dbReference type="GO" id="GO:0003677">
    <property type="term" value="F:DNA binding"/>
    <property type="evidence" value="ECO:0007669"/>
    <property type="project" value="UniProtKB-KW"/>
</dbReference>
<dbReference type="PANTHER" id="PTHR30146">
    <property type="entry name" value="LACI-RELATED TRANSCRIPTIONAL REPRESSOR"/>
    <property type="match status" value="1"/>
</dbReference>
<feature type="domain" description="HTH lacI-type" evidence="5">
    <location>
        <begin position="12"/>
        <end position="66"/>
    </location>
</feature>
<name>A0ABS3N5C4_9BACI</name>
<keyword evidence="1" id="KW-0678">Repressor</keyword>
<dbReference type="InterPro" id="IPR000843">
    <property type="entry name" value="HTH_LacI"/>
</dbReference>
<comment type="caution">
    <text evidence="6">The sequence shown here is derived from an EMBL/GenBank/DDBJ whole genome shotgun (WGS) entry which is preliminary data.</text>
</comment>
<keyword evidence="4" id="KW-0804">Transcription</keyword>
<dbReference type="Pfam" id="PF00356">
    <property type="entry name" value="LacI"/>
    <property type="match status" value="1"/>
</dbReference>
<dbReference type="EMBL" id="JAGDEL010000014">
    <property type="protein sequence ID" value="MBO1513479.1"/>
    <property type="molecule type" value="Genomic_DNA"/>
</dbReference>
<protein>
    <submittedName>
        <fullName evidence="6">LacI family DNA-binding transcriptional regulator</fullName>
    </submittedName>
</protein>
<evidence type="ECO:0000256" key="1">
    <source>
        <dbReference type="ARBA" id="ARBA00022491"/>
    </source>
</evidence>
<dbReference type="SMART" id="SM00354">
    <property type="entry name" value="HTH_LACI"/>
    <property type="match status" value="1"/>
</dbReference>
<keyword evidence="2" id="KW-0805">Transcription regulation</keyword>
<dbReference type="PRINTS" id="PR00036">
    <property type="entry name" value="HTHLACI"/>
</dbReference>
<reference evidence="6 7" key="1">
    <citation type="submission" date="2021-03" db="EMBL/GenBank/DDBJ databases">
        <title>Whole genome sequence of Metabacillus bambusae BG109.</title>
        <authorList>
            <person name="Jeong J.W."/>
        </authorList>
    </citation>
    <scope>NUCLEOTIDE SEQUENCE [LARGE SCALE GENOMIC DNA]</scope>
    <source>
        <strain evidence="6 7">BG109</strain>
    </source>
</reference>
<dbReference type="PROSITE" id="PS50932">
    <property type="entry name" value="HTH_LACI_2"/>
    <property type="match status" value="1"/>
</dbReference>
<evidence type="ECO:0000256" key="4">
    <source>
        <dbReference type="ARBA" id="ARBA00023163"/>
    </source>
</evidence>
<dbReference type="InterPro" id="IPR010982">
    <property type="entry name" value="Lambda_DNA-bd_dom_sf"/>
</dbReference>
<keyword evidence="3 6" id="KW-0238">DNA-binding</keyword>
<dbReference type="SUPFAM" id="SSF53822">
    <property type="entry name" value="Periplasmic binding protein-like I"/>
    <property type="match status" value="1"/>
</dbReference>
<dbReference type="PANTHER" id="PTHR30146:SF148">
    <property type="entry name" value="HTH-TYPE TRANSCRIPTIONAL REPRESSOR PURR-RELATED"/>
    <property type="match status" value="1"/>
</dbReference>
<dbReference type="PROSITE" id="PS00356">
    <property type="entry name" value="HTH_LACI_1"/>
    <property type="match status" value="1"/>
</dbReference>
<dbReference type="CDD" id="cd06267">
    <property type="entry name" value="PBP1_LacI_sugar_binding-like"/>
    <property type="match status" value="1"/>
</dbReference>
<organism evidence="6 7">
    <name type="scientific">Metabacillus bambusae</name>
    <dbReference type="NCBI Taxonomy" id="2795218"/>
    <lineage>
        <taxon>Bacteria</taxon>
        <taxon>Bacillati</taxon>
        <taxon>Bacillota</taxon>
        <taxon>Bacilli</taxon>
        <taxon>Bacillales</taxon>
        <taxon>Bacillaceae</taxon>
        <taxon>Metabacillus</taxon>
    </lineage>
</organism>
<dbReference type="RefSeq" id="WP_207980424.1">
    <property type="nucleotide sequence ID" value="NZ_JAGDEL010000014.1"/>
</dbReference>
<dbReference type="Proteomes" id="UP000663981">
    <property type="component" value="Unassembled WGS sequence"/>
</dbReference>
<sequence>MYGVKGGEKPAASMKDVAEKAGVSTATVSHVINQTRFVAEETKVKVIQAMKELDYRPNSAARSLRSSKSKTIGLLIPVMGSDTSNFFFMSIAQGIENKLKEHGYNLILSNSNEQPENEEEQIKAYNAQLIDGLIMAPTGTDQSYLENTLSGTYPVVFIDRKPQGYDGDCVVVDNFQGTNEAVKLLFQKGHKKIGYISGALGLSTSDERLCGYKRELEEHNIPVLQSLIKIGDASFDTGYKLTKELMEKEKITALLVANNVMTMGAMAYLQESETKIPEELAVIGYDDYDWAKITTPPLTVIKQPAFELGVTAGEALLERINNPEKSFQEYRLSTEIVIRKSV</sequence>
<dbReference type="InterPro" id="IPR046335">
    <property type="entry name" value="LacI/GalR-like_sensor"/>
</dbReference>
<dbReference type="CDD" id="cd01392">
    <property type="entry name" value="HTH_LacI"/>
    <property type="match status" value="1"/>
</dbReference>
<evidence type="ECO:0000313" key="7">
    <source>
        <dbReference type="Proteomes" id="UP000663981"/>
    </source>
</evidence>
<keyword evidence="7" id="KW-1185">Reference proteome</keyword>
<dbReference type="Gene3D" id="1.10.260.40">
    <property type="entry name" value="lambda repressor-like DNA-binding domains"/>
    <property type="match status" value="1"/>
</dbReference>
<dbReference type="Gene3D" id="3.40.50.2300">
    <property type="match status" value="2"/>
</dbReference>
<dbReference type="InterPro" id="IPR028082">
    <property type="entry name" value="Peripla_BP_I"/>
</dbReference>
<evidence type="ECO:0000256" key="2">
    <source>
        <dbReference type="ARBA" id="ARBA00023015"/>
    </source>
</evidence>
<dbReference type="Pfam" id="PF13377">
    <property type="entry name" value="Peripla_BP_3"/>
    <property type="match status" value="1"/>
</dbReference>
<accession>A0ABS3N5C4</accession>
<gene>
    <name evidence="6" type="ORF">I7822_17650</name>
</gene>